<proteinExistence type="predicted"/>
<sequence length="170" mass="20241">MYYDHSYFYTQISEEEYQKRVLDAKKNVRCNTVRHVLSIYKGKAGTLKIDRSRFHISVKDGKDYLVRKTFTLSNYDLQVKYYLETTIVKGYEANDVIYNKIAGIGCFVMQRDNYMKADGTFFHASEVYGNRVWHDDPKVIQQKFIQYDINWKNVAYTINEKDFIEGKVKF</sequence>
<reference evidence="1" key="2">
    <citation type="journal article" date="2021" name="PeerJ">
        <title>Extensive microbial diversity within the chicken gut microbiome revealed by metagenomics and culture.</title>
        <authorList>
            <person name="Gilroy R."/>
            <person name="Ravi A."/>
            <person name="Getino M."/>
            <person name="Pursley I."/>
            <person name="Horton D.L."/>
            <person name="Alikhan N.F."/>
            <person name="Baker D."/>
            <person name="Gharbi K."/>
            <person name="Hall N."/>
            <person name="Watson M."/>
            <person name="Adriaenssens E.M."/>
            <person name="Foster-Nyarko E."/>
            <person name="Jarju S."/>
            <person name="Secka A."/>
            <person name="Antonio M."/>
            <person name="Oren A."/>
            <person name="Chaudhuri R.R."/>
            <person name="La Ragione R."/>
            <person name="Hildebrand F."/>
            <person name="Pallen M.J."/>
        </authorList>
    </citation>
    <scope>NUCLEOTIDE SEQUENCE</scope>
    <source>
        <strain evidence="1">CHK165-10780</strain>
    </source>
</reference>
<reference evidence="1" key="1">
    <citation type="submission" date="2020-10" db="EMBL/GenBank/DDBJ databases">
        <authorList>
            <person name="Gilroy R."/>
        </authorList>
    </citation>
    <scope>NUCLEOTIDE SEQUENCE</scope>
    <source>
        <strain evidence="1">CHK165-10780</strain>
    </source>
</reference>
<evidence type="ECO:0000313" key="1">
    <source>
        <dbReference type="EMBL" id="HIQ64572.1"/>
    </source>
</evidence>
<dbReference type="AlphaFoldDB" id="A0A9D0YZ01"/>
<dbReference type="EMBL" id="DVFU01000050">
    <property type="protein sequence ID" value="HIQ64572.1"/>
    <property type="molecule type" value="Genomic_DNA"/>
</dbReference>
<accession>A0A9D0YZ01</accession>
<evidence type="ECO:0000313" key="2">
    <source>
        <dbReference type="Proteomes" id="UP000886725"/>
    </source>
</evidence>
<comment type="caution">
    <text evidence="1">The sequence shown here is derived from an EMBL/GenBank/DDBJ whole genome shotgun (WGS) entry which is preliminary data.</text>
</comment>
<name>A0A9D0YZ01_9FIRM</name>
<protein>
    <submittedName>
        <fullName evidence="1">Uncharacterized protein</fullName>
    </submittedName>
</protein>
<gene>
    <name evidence="1" type="ORF">IAC85_02415</name>
</gene>
<organism evidence="1 2">
    <name type="scientific">Candidatus Faecenecus gallistercoris</name>
    <dbReference type="NCBI Taxonomy" id="2840793"/>
    <lineage>
        <taxon>Bacteria</taxon>
        <taxon>Bacillati</taxon>
        <taxon>Bacillota</taxon>
        <taxon>Bacillota incertae sedis</taxon>
        <taxon>Candidatus Faecenecus</taxon>
    </lineage>
</organism>
<dbReference type="Proteomes" id="UP000886725">
    <property type="component" value="Unassembled WGS sequence"/>
</dbReference>